<evidence type="ECO:0000313" key="3">
    <source>
        <dbReference type="Proteomes" id="UP000315673"/>
    </source>
</evidence>
<accession>A0A5B8LL18</accession>
<gene>
    <name evidence="2" type="ORF">FPZ24_12920</name>
</gene>
<dbReference type="InterPro" id="IPR007893">
    <property type="entry name" value="Spore_coat_U/FanG"/>
</dbReference>
<dbReference type="OrthoDB" id="7571961at2"/>
<dbReference type="AlphaFoldDB" id="A0A5B8LL18"/>
<protein>
    <submittedName>
        <fullName evidence="2">Spore coat protein U domain-containing protein</fullName>
    </submittedName>
</protein>
<feature type="domain" description="Spore coat protein U/FanG" evidence="1">
    <location>
        <begin position="131"/>
        <end position="274"/>
    </location>
</feature>
<organism evidence="2 3">
    <name type="scientific">Sphingomonas panacisoli</name>
    <dbReference type="NCBI Taxonomy" id="1813879"/>
    <lineage>
        <taxon>Bacteria</taxon>
        <taxon>Pseudomonadati</taxon>
        <taxon>Pseudomonadota</taxon>
        <taxon>Alphaproteobacteria</taxon>
        <taxon>Sphingomonadales</taxon>
        <taxon>Sphingomonadaceae</taxon>
        <taxon>Sphingomonas</taxon>
    </lineage>
</organism>
<dbReference type="Proteomes" id="UP000315673">
    <property type="component" value="Chromosome"/>
</dbReference>
<dbReference type="PANTHER" id="PTHR37089">
    <property type="entry name" value="PROTEIN U-RELATED"/>
    <property type="match status" value="1"/>
</dbReference>
<reference evidence="2 3" key="1">
    <citation type="submission" date="2019-07" db="EMBL/GenBank/DDBJ databases">
        <title>Full genome sequence of Sphingomonas sp. 4R-6-7(HKS19).</title>
        <authorList>
            <person name="Im W.-T."/>
        </authorList>
    </citation>
    <scope>NUCLEOTIDE SEQUENCE [LARGE SCALE GENOMIC DNA]</scope>
    <source>
        <strain evidence="2 3">HKS19</strain>
    </source>
</reference>
<keyword evidence="2" id="KW-0946">Virion</keyword>
<sequence length="278" mass="28600">MVPPSRPSPIASPVWPARSVSPRSARVGWRCRRATNRPATKPGAMPGWRSPRSTAASLLHRTIETLVESGAGQAAAVSFCLPRGRWARSFPTLNRSRMMINLTSPLRSLALAGAAIVAVAATPALADSSNGTIAVALNVTNACVVNGAASVQSNLGSLGTIQFPDQPGIFGNVDGQLVGSLGTLQVQCSPNATPVLTIGSGAHDAAGKRNMAANASSVNYRLYSDSARTNEIGIGGQLTLGTASTTPITVPIYARVNSGGQVLAAGSYTDTVQVVLTW</sequence>
<dbReference type="EMBL" id="CP042306">
    <property type="protein sequence ID" value="QDZ08264.1"/>
    <property type="molecule type" value="Genomic_DNA"/>
</dbReference>
<keyword evidence="2" id="KW-0167">Capsid protein</keyword>
<dbReference type="InterPro" id="IPR053167">
    <property type="entry name" value="Spore_coat_component"/>
</dbReference>
<evidence type="ECO:0000259" key="1">
    <source>
        <dbReference type="Pfam" id="PF05229"/>
    </source>
</evidence>
<name>A0A5B8LL18_9SPHN</name>
<dbReference type="Pfam" id="PF05229">
    <property type="entry name" value="SCPU"/>
    <property type="match status" value="1"/>
</dbReference>
<dbReference type="SMART" id="SM00972">
    <property type="entry name" value="SCPU"/>
    <property type="match status" value="1"/>
</dbReference>
<dbReference type="PANTHER" id="PTHR37089:SF4">
    <property type="entry name" value="EXPORTED PROTEIN"/>
    <property type="match status" value="1"/>
</dbReference>
<keyword evidence="3" id="KW-1185">Reference proteome</keyword>
<proteinExistence type="predicted"/>
<evidence type="ECO:0000313" key="2">
    <source>
        <dbReference type="EMBL" id="QDZ08264.1"/>
    </source>
</evidence>
<dbReference type="KEGG" id="spai:FPZ24_12920"/>